<organism evidence="2 3">
    <name type="scientific">Candidatus Roizmanbacteria bacterium RIFCSPHIGHO2_02_FULL_43_11</name>
    <dbReference type="NCBI Taxonomy" id="1802043"/>
    <lineage>
        <taxon>Bacteria</taxon>
        <taxon>Candidatus Roizmaniibacteriota</taxon>
    </lineage>
</organism>
<feature type="transmembrane region" description="Helical" evidence="1">
    <location>
        <begin position="5"/>
        <end position="24"/>
    </location>
</feature>
<keyword evidence="1" id="KW-1133">Transmembrane helix</keyword>
<accession>A0A1F7HGG2</accession>
<reference evidence="2 3" key="1">
    <citation type="journal article" date="2016" name="Nat. Commun.">
        <title>Thousands of microbial genomes shed light on interconnected biogeochemical processes in an aquifer system.</title>
        <authorList>
            <person name="Anantharaman K."/>
            <person name="Brown C.T."/>
            <person name="Hug L.A."/>
            <person name="Sharon I."/>
            <person name="Castelle C.J."/>
            <person name="Probst A.J."/>
            <person name="Thomas B.C."/>
            <person name="Singh A."/>
            <person name="Wilkins M.J."/>
            <person name="Karaoz U."/>
            <person name="Brodie E.L."/>
            <person name="Williams K.H."/>
            <person name="Hubbard S.S."/>
            <person name="Banfield J.F."/>
        </authorList>
    </citation>
    <scope>NUCLEOTIDE SEQUENCE [LARGE SCALE GENOMIC DNA]</scope>
</reference>
<keyword evidence="1" id="KW-0812">Transmembrane</keyword>
<feature type="transmembrane region" description="Helical" evidence="1">
    <location>
        <begin position="30"/>
        <end position="48"/>
    </location>
</feature>
<sequence>MRKIVLIYNTVIVTILTIVGFLDATTPPKLMSGILFFPLAAYFWRMIVPRTQHAIPQTLPAVVEPSKAVKKKSLHKKETPIKLTPIKETPKGAFDANRRMFLRLIGSAGVSVFLLSIFSGKAEAAFFGSTPGPGTVGIKDTSGILINPSEKQPTDGYNITEVDDAITSYYGYVDKNGAWYIVKEDSSGAYRYAKGSSSFSANWTNRAGLAYDYFDSVF</sequence>
<dbReference type="Proteomes" id="UP000178098">
    <property type="component" value="Unassembled WGS sequence"/>
</dbReference>
<protein>
    <submittedName>
        <fullName evidence="2">Uncharacterized protein</fullName>
    </submittedName>
</protein>
<dbReference type="AlphaFoldDB" id="A0A1F7HGG2"/>
<dbReference type="EMBL" id="MFZT01000038">
    <property type="protein sequence ID" value="OGK29872.1"/>
    <property type="molecule type" value="Genomic_DNA"/>
</dbReference>
<keyword evidence="1" id="KW-0472">Membrane</keyword>
<feature type="transmembrane region" description="Helical" evidence="1">
    <location>
        <begin position="100"/>
        <end position="118"/>
    </location>
</feature>
<proteinExistence type="predicted"/>
<gene>
    <name evidence="2" type="ORF">A3D08_00830</name>
</gene>
<name>A0A1F7HGG2_9BACT</name>
<evidence type="ECO:0000313" key="2">
    <source>
        <dbReference type="EMBL" id="OGK29872.1"/>
    </source>
</evidence>
<evidence type="ECO:0000256" key="1">
    <source>
        <dbReference type="SAM" id="Phobius"/>
    </source>
</evidence>
<evidence type="ECO:0000313" key="3">
    <source>
        <dbReference type="Proteomes" id="UP000178098"/>
    </source>
</evidence>
<comment type="caution">
    <text evidence="2">The sequence shown here is derived from an EMBL/GenBank/DDBJ whole genome shotgun (WGS) entry which is preliminary data.</text>
</comment>